<dbReference type="SUPFAM" id="SSF54593">
    <property type="entry name" value="Glyoxalase/Bleomycin resistance protein/Dihydroxybiphenyl dioxygenase"/>
    <property type="match status" value="1"/>
</dbReference>
<protein>
    <submittedName>
        <fullName evidence="2">Lactoylglutathione lyase</fullName>
    </submittedName>
</protein>
<proteinExistence type="predicted"/>
<gene>
    <name evidence="2" type="ORF">MNVI_42360</name>
</gene>
<name>A0A7I7PJW3_9MYCO</name>
<evidence type="ECO:0000313" key="3">
    <source>
        <dbReference type="Proteomes" id="UP000466894"/>
    </source>
</evidence>
<dbReference type="InterPro" id="IPR050383">
    <property type="entry name" value="GlyoxalaseI/FosfomycinResist"/>
</dbReference>
<sequence length="140" mass="15462">MVGHGSGAMTAGADTVYFVPRVDYVIQYVESLGRSVAFYRDVIGLKVRIEGDGYVEFEMENTKFSLFERSKLPGLIGRGGGRPPCGEIGFLIEDVAMEAERLKGLGVEILSGPVDRPWRERTLHIADPDGNVIEFAQKLR</sequence>
<dbReference type="Proteomes" id="UP000466894">
    <property type="component" value="Chromosome"/>
</dbReference>
<dbReference type="GO" id="GO:0016829">
    <property type="term" value="F:lyase activity"/>
    <property type="evidence" value="ECO:0007669"/>
    <property type="project" value="UniProtKB-KW"/>
</dbReference>
<dbReference type="PROSITE" id="PS51819">
    <property type="entry name" value="VOC"/>
    <property type="match status" value="1"/>
</dbReference>
<dbReference type="KEGG" id="mnv:MNVI_42360"/>
<dbReference type="Pfam" id="PF00903">
    <property type="entry name" value="Glyoxalase"/>
    <property type="match status" value="1"/>
</dbReference>
<dbReference type="InterPro" id="IPR004360">
    <property type="entry name" value="Glyas_Fos-R_dOase_dom"/>
</dbReference>
<dbReference type="PANTHER" id="PTHR21366:SF22">
    <property type="entry name" value="VOC DOMAIN-CONTAINING PROTEIN"/>
    <property type="match status" value="1"/>
</dbReference>
<organism evidence="2 3">
    <name type="scientific">Mycobacterium noviomagense</name>
    <dbReference type="NCBI Taxonomy" id="459858"/>
    <lineage>
        <taxon>Bacteria</taxon>
        <taxon>Bacillati</taxon>
        <taxon>Actinomycetota</taxon>
        <taxon>Actinomycetes</taxon>
        <taxon>Mycobacteriales</taxon>
        <taxon>Mycobacteriaceae</taxon>
        <taxon>Mycobacterium</taxon>
    </lineage>
</organism>
<accession>A0A7I7PJW3</accession>
<reference evidence="2 3" key="1">
    <citation type="journal article" date="2019" name="Emerg. Microbes Infect.">
        <title>Comprehensive subspecies identification of 175 nontuberculous mycobacteria species based on 7547 genomic profiles.</title>
        <authorList>
            <person name="Matsumoto Y."/>
            <person name="Kinjo T."/>
            <person name="Motooka D."/>
            <person name="Nabeya D."/>
            <person name="Jung N."/>
            <person name="Uechi K."/>
            <person name="Horii T."/>
            <person name="Iida T."/>
            <person name="Fujita J."/>
            <person name="Nakamura S."/>
        </authorList>
    </citation>
    <scope>NUCLEOTIDE SEQUENCE [LARGE SCALE GENOMIC DNA]</scope>
    <source>
        <strain evidence="2 3">JCM 16367</strain>
    </source>
</reference>
<feature type="domain" description="VOC" evidence="1">
    <location>
        <begin position="21"/>
        <end position="138"/>
    </location>
</feature>
<dbReference type="Gene3D" id="3.10.180.10">
    <property type="entry name" value="2,3-Dihydroxybiphenyl 1,2-Dioxygenase, domain 1"/>
    <property type="match status" value="1"/>
</dbReference>
<dbReference type="EMBL" id="AP022583">
    <property type="protein sequence ID" value="BBY08918.1"/>
    <property type="molecule type" value="Genomic_DNA"/>
</dbReference>
<dbReference type="InterPro" id="IPR029068">
    <property type="entry name" value="Glyas_Bleomycin-R_OHBP_Dase"/>
</dbReference>
<evidence type="ECO:0000313" key="2">
    <source>
        <dbReference type="EMBL" id="BBY08918.1"/>
    </source>
</evidence>
<evidence type="ECO:0000259" key="1">
    <source>
        <dbReference type="PROSITE" id="PS51819"/>
    </source>
</evidence>
<dbReference type="PANTHER" id="PTHR21366">
    <property type="entry name" value="GLYOXALASE FAMILY PROTEIN"/>
    <property type="match status" value="1"/>
</dbReference>
<dbReference type="InterPro" id="IPR037523">
    <property type="entry name" value="VOC_core"/>
</dbReference>
<keyword evidence="2" id="KW-0456">Lyase</keyword>
<dbReference type="AlphaFoldDB" id="A0A7I7PJW3"/>